<feature type="chain" id="PRO_5043731365" evidence="21">
    <location>
        <begin position="23"/>
        <end position="5209"/>
    </location>
</feature>
<keyword evidence="16" id="KW-0472">Membrane</keyword>
<feature type="domain" description="Cadherin" evidence="23">
    <location>
        <begin position="3940"/>
        <end position="4042"/>
    </location>
</feature>
<evidence type="ECO:0000256" key="21">
    <source>
        <dbReference type="SAM" id="SignalP"/>
    </source>
</evidence>
<dbReference type="InterPro" id="IPR015919">
    <property type="entry name" value="Cadherin-like_sf"/>
</dbReference>
<dbReference type="PRINTS" id="PR00205">
    <property type="entry name" value="CADHERIN"/>
</dbReference>
<dbReference type="InterPro" id="IPR000626">
    <property type="entry name" value="Ubiquitin-like_dom"/>
</dbReference>
<dbReference type="FunFam" id="2.60.40.60:FF:000092">
    <property type="entry name" value="Protocadherin 8"/>
    <property type="match status" value="5"/>
</dbReference>
<keyword evidence="7" id="KW-0812">Transmembrane</keyword>
<feature type="domain" description="Cadherin" evidence="23">
    <location>
        <begin position="534"/>
        <end position="592"/>
    </location>
</feature>
<keyword evidence="14" id="KW-0689">Ribosomal protein</keyword>
<keyword evidence="9 21" id="KW-0732">Signal</keyword>
<feature type="domain" description="Cadherin" evidence="23">
    <location>
        <begin position="2259"/>
        <end position="2364"/>
    </location>
</feature>
<feature type="domain" description="Cadherin" evidence="23">
    <location>
        <begin position="4151"/>
        <end position="4258"/>
    </location>
</feature>
<dbReference type="InterPro" id="IPR011332">
    <property type="entry name" value="Ribosomal_zn-bd"/>
</dbReference>
<dbReference type="InterPro" id="IPR019956">
    <property type="entry name" value="Ubiquitin_dom"/>
</dbReference>
<keyword evidence="18" id="KW-0325">Glycoprotein</keyword>
<feature type="domain" description="Cadherin" evidence="23">
    <location>
        <begin position="128"/>
        <end position="249"/>
    </location>
</feature>
<evidence type="ECO:0000256" key="16">
    <source>
        <dbReference type="ARBA" id="ARBA00023136"/>
    </source>
</evidence>
<feature type="domain" description="Ubiquitin-like" evidence="22">
    <location>
        <begin position="388"/>
        <end position="463"/>
    </location>
</feature>
<feature type="domain" description="Cadherin" evidence="23">
    <location>
        <begin position="3834"/>
        <end position="3939"/>
    </location>
</feature>
<keyword evidence="19" id="KW-0687">Ribonucleoprotein</keyword>
<dbReference type="Gene3D" id="3.10.20.90">
    <property type="entry name" value="Phosphatidylinositol 3-kinase Catalytic Subunit, Chain A, domain 1"/>
    <property type="match status" value="1"/>
</dbReference>
<feature type="domain" description="Cadherin" evidence="23">
    <location>
        <begin position="3332"/>
        <end position="3436"/>
    </location>
</feature>
<feature type="domain" description="Cadherin" evidence="23">
    <location>
        <begin position="2044"/>
        <end position="2153"/>
    </location>
</feature>
<dbReference type="SMART" id="SM00112">
    <property type="entry name" value="CA"/>
    <property type="match status" value="36"/>
</dbReference>
<feature type="domain" description="Cadherin" evidence="23">
    <location>
        <begin position="930"/>
        <end position="1027"/>
    </location>
</feature>
<evidence type="ECO:0000256" key="15">
    <source>
        <dbReference type="ARBA" id="ARBA00022989"/>
    </source>
</evidence>
<feature type="domain" description="Cadherin" evidence="23">
    <location>
        <begin position="1347"/>
        <end position="1445"/>
    </location>
</feature>
<feature type="domain" description="Cadherin" evidence="23">
    <location>
        <begin position="817"/>
        <end position="922"/>
    </location>
</feature>
<accession>A0AAV7KDJ0</accession>
<feature type="domain" description="Cadherin" evidence="23">
    <location>
        <begin position="1028"/>
        <end position="1138"/>
    </location>
</feature>
<keyword evidence="10" id="KW-0677">Repeat</keyword>
<feature type="domain" description="Cadherin" evidence="23">
    <location>
        <begin position="2154"/>
        <end position="2258"/>
    </location>
</feature>
<keyword evidence="12 20" id="KW-0106">Calcium</keyword>
<dbReference type="PANTHER" id="PTHR24026:SF133">
    <property type="entry name" value="CADHERIN-RELATED FAMILY MEMBER 2"/>
    <property type="match status" value="1"/>
</dbReference>
<evidence type="ECO:0000259" key="22">
    <source>
        <dbReference type="PROSITE" id="PS50053"/>
    </source>
</evidence>
<dbReference type="FunFam" id="2.60.40.60:FF:000033">
    <property type="entry name" value="FAT atypical cadherin 1"/>
    <property type="match status" value="4"/>
</dbReference>
<dbReference type="PRINTS" id="PR00348">
    <property type="entry name" value="UBIQUITIN"/>
</dbReference>
<evidence type="ECO:0000256" key="4">
    <source>
        <dbReference type="ARBA" id="ARBA00022475"/>
    </source>
</evidence>
<evidence type="ECO:0000256" key="18">
    <source>
        <dbReference type="ARBA" id="ARBA00023180"/>
    </source>
</evidence>
<sequence>MSRILLLLLFIHILISLLLVNGQIIFDNEPYRTDLNEETPINTVVLTVSAIDLSITSTTGMYSITSDEFIIDSLEGSVRTNSIIDREESGTPLLFAFDVTYVSDIGNVGTSTITISIKDINDNTPSFTNSTFYITIPEYTPVDTIIHIAVATDADTVSIQESVDGNGISVFNYTIDFGRVLYYIVGGNGSNYFNIDVDSGEIKTMVGDIDFDSIPSLTLNISAQDGPGLTAYALLVITIEDINDNTPIIIYPNSFSITLSEAVSVDLILVENITSMDLDHGLNADVTYSVSISNQSDSFSIDPTSGRVVLISPLDRDLDSVVSLTILATDGGTLALSSSIIITIILTDVNDNTPTFSNDVFMFDLMEDIVNGSTVYEFIAVDNDEAIMCFYVKTLTGQSIPINLDPNVTIEDVKESIEESTGIPVLSQRLLFASHELDDELTVQECGIVSDTTVHLNLELSGGAKKRKKKQYSTPKKNKHKKKKEKLLALKFYKVDDNGKVTRLRRECNREECGAGVFMAAHFDRQYSLSHSHFHLSPDTGVLSLIQTLDRETTGEYTFAIIAFDFGTPIPTTGSAIVNVTVLDVNDNFPIFNSSYFELHILDTEIPILLISTVTAQDNDIGTNGDITYSFTPDSTNPFAIDSITGDITLTNSVSYSLSNEWHNYTVNAMDSAAASEQRTGFTQLSIRVHEPDSSPPVFSQSSYNTTVPENTTVNTVILTVTATDIDRGINGDIRYYIVEEDNAFCYNLNECGIAGTLGVNPITGNVIVSSPLDRDIRESLSFQIIAYDGGYPVAMNDTTNVTIFLSDSPDTPPQFQSSSINASLQENILPPHFITSIVVTDPDLGDAGLLSLQIDYSALDGILFILNSTTGDLYSNYTFDREASDSYQLSIIAIDFAQIPLTSYLLVNITILDQNDNSPFLLPNSFNRILEAKPIATVVDSNLTVLDNDIGLNAQLSYSILSILPENHFTINNNTGLLYTDFVLDITVISSYNICILVQDNTLPYYNLSFCIEIQVLDGNFNPPIFSRTQYNTTLLESSPIGFVLIDLLATDSDFSDDNNLIFYFLNSTFPTEFNSTFSINNLNGSISLIGEIDREYIHEIIIPVIAIDQPLFDLPKSAVTYVTVYLEDVNEFPPYFNTTNASIIISEGVLPNTLIFNLLAADNDADTPNNEIRYSIAPSPYSYCFYVNEITGNVYTQTVLDRETVRSLSLTFYASDLGIPSLNSTFILFINLSDINDNSPQLSNTTLYSAENQLSPYTIDFLQTVDNDRGNNGTIYTMFLQDNLYNFTLNNVTGELISFITFDREDTPFYNLTVVLIDSGIPQLQSVIHIIIIVTDVNDNPPVFIQESYKVFVREDTTPNTFIMSVTATDYDINTNAIISYTIGSQDFFQIESDTGNVRSIEFLDFESVTEHVLLVYATDGIFIENTTLTVYLIDVNDNPPVFILGYQFTIKECASAHTYLGSIETTDIDSYENNTFTEYTTDSQYFSIHSESGLLKTLQAFDRAIQKQYIITVIANNTLAEFPLYSVLDIYIFIEPVADSPKFSEQLQNIEINEVTQIGALIYTFQVLDYPHDSLGVSYSIQAGNIDNQFYLNSSTGGLFLQEQLSYYKQPLYALSIVAIENSLFRNASTILNIYITNYELKFPIFHYQISLMDSYTDTLPFLEFYLHASDHPLRQTDALMFEITSGDIDGIFSLTNSGSLSVVNSSQLQLTTQPTSLTVSVANYLGQTAQTNVTISISSIALIEPVINFIILENITDNSVVGYIPVYDSISILSGNDDNIFQIISGEITVINSITLNYELQSLYTLSVFLQNTTLQVYAIVNIELIDVNEFDSVFASDMYYFSFQFPKEYQNISFPLAIFDKDSHEDDYYLDIEDNDNLIVSINSNRFIINQTATNITKTLNISLKTDNAIIDFAYIIIYFQSYETNSNQPIFNNSVFSYIIKESDSFIGQRLDVITATDADQGIYGQLTYGLSGDHNDRDFIVHPFTGLITINFPLDYETQSDYNLVLYAYDSVSPCLSASTRITVTVLDSNDHSPIFQQGLYSSVILENSTVSTEILQVVADDGDSIFEDLTGITGDFGLVMYNLSSNNTDFSINSLDGIISIALPLDREMTSEYNITVIATDGGGLYDKAIIIITLLDVNDNPPMFENSTLSTELLEHAVVGTEIGLFLATDPDVGVNAFINYEIIEGNDGGLFYLDPVTQALYSNTSFDREIVDTLMITIEARDAGEPQLTSQVSIEINIIDINDNSPEFSHSLYNISIIETLPVDSIVFNITATDLDTGHNSMLFYSILSGNLFDIFSLDPQSGSLYLESSLDYESIQDYTLIIQVTDANVLQSRSANTTLLIYVINANDNFPVFSQLNYTEFIPESIQADTFILQVMASDNDQGPNASLLYFLDFTTEPSTQGLFYIEYNTGRIFVGNYNFDFEAIQVFSFQVVASDYSTTPLTTAVFVYILLENDNDNVPIFPQNITQLFIEENLNFPNFITTFNATDLDGDSLVYTLHKFTTVSGCIQLCGDGYQCQESITDPNDLYYFSILENSGELYSNTTFDRELRENYLFILSASDLFNDPSYVCLSIDIIDINDNPPIPVQTEYYIDLGEELSVDEFLTLQATDDDGGQNSDLFWMISSISPPYQGFLIHPMIGALSLMYGLDREIVSSYQLNITVSDRGLIPLQAIIAVFINVTDINDNEPLFAINNQTIDVLESSIPGDILILLNATDNDIAGNAMVIYSLTPSIFFDIYPETGEVYVASELDYESITVHNLIVTARDNGIPSLHSNITLEILIIDSNDNPPVFSSDVYNTTLIENIIYNESIITLIVTDADTLYDNTHVSIQIIQIEPNEPNFYISGNELMLSDSLDAETSSVYKLTIQVTNDIPINNLVTMTTIYVYISDKNDNLPTFTSSIFFGSINEASSIGYSILQVIAIDNDVDVNNSEISFSLEINSNSSFFSINSISGELELINSVDFEINALFTFNVIATDNGLPALTSTSIIQITVVDSNDNPPYFTQIFSFYIPENTIGLLGNITGSDVDNNTIIEYAISSASVYDDSIGIYYVISSDIFSIDPVSGMLSLLQELDRESADTYLVEITISDSIHFTSVNVTVYITDTNDNTPVTGQPSYTLQIYEGNDVLDSVFIPEVIDLDIDINAVLIFKFSSRYPSDGFSIDINTGEVLVEFVLDRESEEVYTLEIEITNLGTPALFSYTVLDIQVLDVNDNIPVISQPSYQFNILENSPFGLHIENFNATDDDIELNGELEFFLNDLSLPFHVFTNGSLYLDSDIDYETLRFYNFSLFVRDLGSPPLTTSSQLSIHIIDTNDNNPMFENTPLTVSISEYTPTLSTVFTLTASDIDATTNAEYYFAINQGNTEFKFSIDELTGEIFTIDTIDYELTESYELSVLVIDRGTPTLFSTEQLEIQLIDENDNIPMFSEFEYQFSIPEDFPIHTSIYRVYASDLDSGLNSLIEFSIDLEDIFSINSTSGEIQLLQELNFEEKRIYSLQITAKDNGNPQQSSSAYLHLQLLDVNEYPPYFPLTEVVIFISNSILIGSQIFQTTAYDLDYYGTPISYELLSNPLNQYININSQDGDIYLENLFSGLTGNYSLIIQASDGDYYSQMSLKIVLHDANAFSLSFSQPSFYFLIPDNSNVGSIVADVTGYNIDIFDISTNTESSQLFSITADGDIILLDFLDPQTVYSSNLFAMNSQDTIQTVITIEVFATQNNPPIFSSLNYYVHLSEALPIATTFLTIYAIDNDVTDQGVSISYTISDGDEFALFSIDSQTGRLSIAEKIDREITPLFNLTIQAAGNGIGMTYVVIIIDDVNDNAPVFSEDVYRATVVSDIPAGTLILQAIANDNDAGRNSDISYAIVSQPIPSLFAIDPYSGDIRLNSSLIVYDYKSYAFYISATDNGLPLRLTTEIQVYFTIDHPNLYDPVFTTLSTNSTIPETTQDGTLIAIFYAFDLDTNTSDGVYYSLSNYENLPFSLSNKGELYLTSTLDYLQAIVYRFVITATDSGTPTRNSTLDFAVFVEDINNHLPIFSQDSYEMILSENYQIQTPFITISATDLDATSITYIISLNSYIENGEAIFSISSDTGVMSLAIPLDYETLVTHELLITARDQGYSITQFNSVTLTVMVQNVNDNPPIFSPTTSITAIVPRLSMAGIFVSTVSATDLDSVSILYSILSGNGDGLFAVDGETGDVTLARDVGAFADSLYNVQLLAFDGELSSTGLLQIEISDNASYCYDGLCTDVLPSVICTTADCTTCPLDFILSTTSTFCFLYTCFSSDEYLCGEQQPGCISYSLQCNGVCSLNYSLCAADNLCYPNTISSLPCDNQNTICLNGYILVQLSDQSRVCTHPSDLPAMGQICNTLGKVYCDEIDSCQNIQNNPSLCQLCSSQEFQCPDTNECVSSSKMCCSTSDYFCNITDSCLSADLSCPPVSSNIAPTIPSKAILLPSSSLGSVIGLLLGDGTAVGVDTQMEEVAIAIICQFPVDNLSGYWQYIKCRDGPTDVYGACSVLEYPWIDLPVTTSIDNAFILPPNYRIRFVRMQTVLEGSVWLRAHLWDGFNEAVETDSLSVVREADPHFAFLPPFESNSAFSQEYLYFVSIFNPVTSFPAFISPNIVSFPDIEEDYSSLQNNGVLLSELLGGVYSPNLYVISTTVVLGLPPSEATDIQNSLPSSSLTSYFSSVVSTNIIRSRRLSVTAGFLLASVNDDQGVWQVTATGRQSDWYPITSILDNTNQLLYIPLESRVRFIPNEHTHSTATISIHPWDGTSQGLSMQTVTIRDVTYQVANVLPTAFALGDANSMSLHIISAPDNPVVIINELLLPTIPYFIQYRRDNVFVIELEMSVDMFKQQQDLLSNYFAVLFHSTVSILYFEPLASIRCLASFRVEELQLSLSDISTELELSKDVLVSLGFNITQVTQDTFVGQGHGCFDSSLYAPNTGESAGVIANTNGYDGDDDIMGLAVVQYTGDMHGIWQYYRSDVPPSVCNSLVVNWITLPDSISETNAFLLRPSDCVRFSPHPQSYWLISTAPTLTVKLWDISVGSITQENDMYHANTDPYTTTVHSTINPIGLFSTDTIRVIAHRQDCTGSADSNNVYDACCICGGSGTTCMGCKTNVSIAVQYDTCRVCGGDDSTCAGCDLVPFSYSQVDEGNICRSDSSNLAPGQVTTYFDCEDTPFGLALVDDCNACTEGDSVKEYNYLK</sequence>
<evidence type="ECO:0000256" key="5">
    <source>
        <dbReference type="ARBA" id="ARBA00022499"/>
    </source>
</evidence>
<dbReference type="GO" id="GO:0003735">
    <property type="term" value="F:structural constituent of ribosome"/>
    <property type="evidence" value="ECO:0007669"/>
    <property type="project" value="InterPro"/>
</dbReference>
<keyword evidence="6" id="KW-0245">EGF-like domain</keyword>
<comment type="caution">
    <text evidence="24">The sequence shown here is derived from an EMBL/GenBank/DDBJ whole genome shotgun (WGS) entry which is preliminary data.</text>
</comment>
<dbReference type="FunFam" id="2.60.40.60:FF:000039">
    <property type="entry name" value="FAT atypical cadherin 3"/>
    <property type="match status" value="1"/>
</dbReference>
<dbReference type="Gene3D" id="6.20.50.150">
    <property type="match status" value="1"/>
</dbReference>
<feature type="domain" description="Cadherin" evidence="23">
    <location>
        <begin position="2365"/>
        <end position="2473"/>
    </location>
</feature>
<feature type="domain" description="Cadherin" evidence="23">
    <location>
        <begin position="1547"/>
        <end position="1649"/>
    </location>
</feature>
<dbReference type="GO" id="GO:0005886">
    <property type="term" value="C:plasma membrane"/>
    <property type="evidence" value="ECO:0007669"/>
    <property type="project" value="UniProtKB-SubCell"/>
</dbReference>
<feature type="domain" description="Cadherin" evidence="23">
    <location>
        <begin position="593"/>
        <end position="699"/>
    </location>
</feature>
<evidence type="ECO:0000256" key="12">
    <source>
        <dbReference type="ARBA" id="ARBA00022837"/>
    </source>
</evidence>
<feature type="domain" description="Cadherin" evidence="23">
    <location>
        <begin position="2702"/>
        <end position="2803"/>
    </location>
</feature>
<keyword evidence="5" id="KW-1017">Isopeptide bond</keyword>
<dbReference type="SUPFAM" id="SSF49313">
    <property type="entry name" value="Cadherin-like"/>
    <property type="match status" value="35"/>
</dbReference>
<feature type="domain" description="Cadherin" evidence="23">
    <location>
        <begin position="4043"/>
        <end position="4149"/>
    </location>
</feature>
<feature type="domain" description="Cadherin" evidence="23">
    <location>
        <begin position="1954"/>
        <end position="2043"/>
    </location>
</feature>
<dbReference type="InterPro" id="IPR029071">
    <property type="entry name" value="Ubiquitin-like_domsf"/>
</dbReference>
<evidence type="ECO:0000256" key="20">
    <source>
        <dbReference type="PROSITE-ProRule" id="PRU00043"/>
    </source>
</evidence>
<feature type="domain" description="Cadherin" evidence="23">
    <location>
        <begin position="251"/>
        <end position="356"/>
    </location>
</feature>
<evidence type="ECO:0000256" key="7">
    <source>
        <dbReference type="ARBA" id="ARBA00022692"/>
    </source>
</evidence>
<dbReference type="FunFam" id="2.60.40.60:FF:000020">
    <property type="entry name" value="Dachsous cadherin-related 1b"/>
    <property type="match status" value="3"/>
</dbReference>
<dbReference type="EMBL" id="JAKMXF010000066">
    <property type="protein sequence ID" value="KAI6659268.1"/>
    <property type="molecule type" value="Genomic_DNA"/>
</dbReference>
<evidence type="ECO:0000256" key="19">
    <source>
        <dbReference type="ARBA" id="ARBA00023274"/>
    </source>
</evidence>
<name>A0AAV7KDJ0_9METZ</name>
<feature type="domain" description="Cadherin" evidence="23">
    <location>
        <begin position="2910"/>
        <end position="3015"/>
    </location>
</feature>
<comment type="similarity">
    <text evidence="2">In the N-terminal section; belongs to the ubiquitin family.</text>
</comment>
<dbReference type="CDD" id="cd11304">
    <property type="entry name" value="Cadherin_repeat"/>
    <property type="match status" value="36"/>
</dbReference>
<dbReference type="PANTHER" id="PTHR24026">
    <property type="entry name" value="FAT ATYPICAL CADHERIN-RELATED"/>
    <property type="match status" value="1"/>
</dbReference>
<dbReference type="PROSITE" id="PS00232">
    <property type="entry name" value="CADHERIN_1"/>
    <property type="match status" value="15"/>
</dbReference>
<dbReference type="GO" id="GO:0005840">
    <property type="term" value="C:ribosome"/>
    <property type="evidence" value="ECO:0007669"/>
    <property type="project" value="UniProtKB-KW"/>
</dbReference>
<evidence type="ECO:0000256" key="17">
    <source>
        <dbReference type="ARBA" id="ARBA00023157"/>
    </source>
</evidence>
<feature type="domain" description="Cadherin" evidence="23">
    <location>
        <begin position="700"/>
        <end position="816"/>
    </location>
</feature>
<dbReference type="GO" id="GO:0006412">
    <property type="term" value="P:translation"/>
    <property type="evidence" value="ECO:0007669"/>
    <property type="project" value="InterPro"/>
</dbReference>
<keyword evidence="17" id="KW-1015">Disulfide bond</keyword>
<feature type="domain" description="Cadherin" evidence="23">
    <location>
        <begin position="3125"/>
        <end position="3229"/>
    </location>
</feature>
<keyword evidence="8" id="KW-0479">Metal-binding</keyword>
<evidence type="ECO:0000256" key="14">
    <source>
        <dbReference type="ARBA" id="ARBA00022980"/>
    </source>
</evidence>
<feature type="domain" description="Cadherin" evidence="23">
    <location>
        <begin position="3732"/>
        <end position="3833"/>
    </location>
</feature>
<evidence type="ECO:0000259" key="23">
    <source>
        <dbReference type="PROSITE" id="PS50268"/>
    </source>
</evidence>
<dbReference type="SMART" id="SM00213">
    <property type="entry name" value="UBQ"/>
    <property type="match status" value="1"/>
</dbReference>
<keyword evidence="11" id="KW-0862">Zinc</keyword>
<dbReference type="InterPro" id="IPR020894">
    <property type="entry name" value="Cadherin_CS"/>
</dbReference>
<feature type="domain" description="Cadherin" evidence="23">
    <location>
        <begin position="3015"/>
        <end position="3124"/>
    </location>
</feature>
<feature type="signal peptide" evidence="21">
    <location>
        <begin position="1"/>
        <end position="22"/>
    </location>
</feature>
<evidence type="ECO:0000256" key="2">
    <source>
        <dbReference type="ARBA" id="ARBA00008373"/>
    </source>
</evidence>
<proteinExistence type="inferred from homology"/>
<evidence type="ECO:0000256" key="10">
    <source>
        <dbReference type="ARBA" id="ARBA00022737"/>
    </source>
</evidence>
<evidence type="ECO:0000313" key="24">
    <source>
        <dbReference type="EMBL" id="KAI6659268.1"/>
    </source>
</evidence>
<feature type="domain" description="Cadherin" evidence="23">
    <location>
        <begin position="1139"/>
        <end position="1244"/>
    </location>
</feature>
<dbReference type="InterPro" id="IPR002126">
    <property type="entry name" value="Cadherin-like_dom"/>
</dbReference>
<evidence type="ECO:0000256" key="11">
    <source>
        <dbReference type="ARBA" id="ARBA00022833"/>
    </source>
</evidence>
<feature type="domain" description="Cadherin" evidence="23">
    <location>
        <begin position="2804"/>
        <end position="2909"/>
    </location>
</feature>
<feature type="domain" description="Cadherin" evidence="23">
    <location>
        <begin position="3547"/>
        <end position="3643"/>
    </location>
</feature>
<feature type="domain" description="Cadherin" evidence="23">
    <location>
        <begin position="3437"/>
        <end position="3538"/>
    </location>
</feature>
<evidence type="ECO:0000256" key="6">
    <source>
        <dbReference type="ARBA" id="ARBA00022536"/>
    </source>
</evidence>
<dbReference type="FunFam" id="2.60.40.60:FF:000123">
    <property type="entry name" value="Protocadherin beta 4"/>
    <property type="match status" value="2"/>
</dbReference>
<evidence type="ECO:0000256" key="13">
    <source>
        <dbReference type="ARBA" id="ARBA00022889"/>
    </source>
</evidence>
<feature type="domain" description="Cadherin" evidence="23">
    <location>
        <begin position="1253"/>
        <end position="1346"/>
    </location>
</feature>
<dbReference type="SUPFAM" id="SSF57829">
    <property type="entry name" value="Zn-binding ribosomal proteins"/>
    <property type="match status" value="1"/>
</dbReference>
<evidence type="ECO:0000256" key="8">
    <source>
        <dbReference type="ARBA" id="ARBA00022723"/>
    </source>
</evidence>
<organism evidence="24 25">
    <name type="scientific">Oopsacas minuta</name>
    <dbReference type="NCBI Taxonomy" id="111878"/>
    <lineage>
        <taxon>Eukaryota</taxon>
        <taxon>Metazoa</taxon>
        <taxon>Porifera</taxon>
        <taxon>Hexactinellida</taxon>
        <taxon>Hexasterophora</taxon>
        <taxon>Lyssacinosida</taxon>
        <taxon>Leucopsacidae</taxon>
        <taxon>Oopsacas</taxon>
    </lineage>
</organism>
<feature type="domain" description="Cadherin" evidence="23">
    <location>
        <begin position="2474"/>
        <end position="2596"/>
    </location>
</feature>
<feature type="domain" description="Cadherin" evidence="23">
    <location>
        <begin position="2597"/>
        <end position="2701"/>
    </location>
</feature>
<gene>
    <name evidence="24" type="ORF">LOD99_14941</name>
</gene>
<dbReference type="FunFam" id="2.60.40.60:FF:000266">
    <property type="entry name" value="Cadherin 23"/>
    <property type="match status" value="1"/>
</dbReference>
<dbReference type="InterPro" id="IPR002906">
    <property type="entry name" value="Ribosomal_eS31"/>
</dbReference>
<keyword evidence="4" id="KW-1003">Cell membrane</keyword>
<feature type="domain" description="Cadherin" evidence="23">
    <location>
        <begin position="1445"/>
        <end position="1546"/>
    </location>
</feature>
<comment type="subcellular location">
    <subcellularLocation>
        <location evidence="1">Cell membrane</location>
        <topology evidence="1">Single-pass type I membrane protein</topology>
    </subcellularLocation>
</comment>
<dbReference type="Pfam" id="PF00028">
    <property type="entry name" value="Cadherin"/>
    <property type="match status" value="28"/>
</dbReference>
<evidence type="ECO:0000256" key="3">
    <source>
        <dbReference type="ARBA" id="ARBA00009891"/>
    </source>
</evidence>
<evidence type="ECO:0000313" key="25">
    <source>
        <dbReference type="Proteomes" id="UP001165289"/>
    </source>
</evidence>
<comment type="similarity">
    <text evidence="3">In the C-terminal section; belongs to the eukaryotic ribosomal protein eS31 family.</text>
</comment>
<dbReference type="Pfam" id="PF00240">
    <property type="entry name" value="ubiquitin"/>
    <property type="match status" value="1"/>
</dbReference>
<dbReference type="GO" id="GO:0005509">
    <property type="term" value="F:calcium ion binding"/>
    <property type="evidence" value="ECO:0007669"/>
    <property type="project" value="UniProtKB-UniRule"/>
</dbReference>
<evidence type="ECO:0000256" key="1">
    <source>
        <dbReference type="ARBA" id="ARBA00004251"/>
    </source>
</evidence>
<keyword evidence="25" id="KW-1185">Reference proteome</keyword>
<dbReference type="Pfam" id="PF01599">
    <property type="entry name" value="Ribosomal_S27"/>
    <property type="match status" value="1"/>
</dbReference>
<evidence type="ECO:0000256" key="9">
    <source>
        <dbReference type="ARBA" id="ARBA00022729"/>
    </source>
</evidence>
<keyword evidence="13" id="KW-0130">Cell adhesion</keyword>
<dbReference type="InterPro" id="IPR038582">
    <property type="entry name" value="Ribosomal_eS31_euk-type_sf"/>
</dbReference>
<dbReference type="PROSITE" id="PS50268">
    <property type="entry name" value="CADHERIN_2"/>
    <property type="match status" value="36"/>
</dbReference>
<dbReference type="SUPFAM" id="SSF54236">
    <property type="entry name" value="Ubiquitin-like"/>
    <property type="match status" value="1"/>
</dbReference>
<dbReference type="PROSITE" id="PS50053">
    <property type="entry name" value="UBIQUITIN_2"/>
    <property type="match status" value="1"/>
</dbReference>
<feature type="domain" description="Cadherin" evidence="23">
    <location>
        <begin position="27"/>
        <end position="127"/>
    </location>
</feature>
<protein>
    <submittedName>
        <fullName evidence="24">Protocadherin Fat 4-like</fullName>
    </submittedName>
</protein>
<dbReference type="GO" id="GO:0007156">
    <property type="term" value="P:homophilic cell adhesion via plasma membrane adhesion molecules"/>
    <property type="evidence" value="ECO:0007669"/>
    <property type="project" value="InterPro"/>
</dbReference>
<feature type="domain" description="Cadherin" evidence="23">
    <location>
        <begin position="3639"/>
        <end position="3731"/>
    </location>
</feature>
<dbReference type="Gene3D" id="2.60.40.60">
    <property type="entry name" value="Cadherins"/>
    <property type="match status" value="36"/>
</dbReference>
<keyword evidence="15" id="KW-1133">Transmembrane helix</keyword>
<feature type="domain" description="Cadherin" evidence="23">
    <location>
        <begin position="3230"/>
        <end position="3331"/>
    </location>
</feature>
<dbReference type="Proteomes" id="UP001165289">
    <property type="component" value="Unassembled WGS sequence"/>
</dbReference>
<reference evidence="24 25" key="1">
    <citation type="journal article" date="2023" name="BMC Biol.">
        <title>The compact genome of the sponge Oopsacas minuta (Hexactinellida) is lacking key metazoan core genes.</title>
        <authorList>
            <person name="Santini S."/>
            <person name="Schenkelaars Q."/>
            <person name="Jourda C."/>
            <person name="Duchesne M."/>
            <person name="Belahbib H."/>
            <person name="Rocher C."/>
            <person name="Selva M."/>
            <person name="Riesgo A."/>
            <person name="Vervoort M."/>
            <person name="Leys S.P."/>
            <person name="Kodjabachian L."/>
            <person name="Le Bivic A."/>
            <person name="Borchiellini C."/>
            <person name="Claverie J.M."/>
            <person name="Renard E."/>
        </authorList>
    </citation>
    <scope>NUCLEOTIDE SEQUENCE [LARGE SCALE GENOMIC DNA]</scope>
    <source>
        <strain evidence="24">SPO-2</strain>
    </source>
</reference>
<dbReference type="GO" id="GO:1990904">
    <property type="term" value="C:ribonucleoprotein complex"/>
    <property type="evidence" value="ECO:0007669"/>
    <property type="project" value="UniProtKB-KW"/>
</dbReference>
<dbReference type="SMART" id="SM01402">
    <property type="entry name" value="Ribosomal_S27"/>
    <property type="match status" value="1"/>
</dbReference>